<proteinExistence type="predicted"/>
<dbReference type="EMBL" id="DS231717">
    <property type="protein sequence ID" value="KNB15901.1"/>
    <property type="molecule type" value="Genomic_DNA"/>
</dbReference>
<gene>
    <name evidence="1" type="ORF">FOXG_21522</name>
</gene>
<dbReference type="AlphaFoldDB" id="A0A0J9VYP2"/>
<reference evidence="1 2" key="1">
    <citation type="journal article" date="2010" name="Nature">
        <title>Comparative genomics reveals mobile pathogenicity chromosomes in Fusarium.</title>
        <authorList>
            <person name="Ma L.J."/>
            <person name="van der Does H.C."/>
            <person name="Borkovich K.A."/>
            <person name="Coleman J.J."/>
            <person name="Daboussi M.J."/>
            <person name="Di Pietro A."/>
            <person name="Dufresne M."/>
            <person name="Freitag M."/>
            <person name="Grabherr M."/>
            <person name="Henrissat B."/>
            <person name="Houterman P.M."/>
            <person name="Kang S."/>
            <person name="Shim W.B."/>
            <person name="Woloshuk C."/>
            <person name="Xie X."/>
            <person name="Xu J.R."/>
            <person name="Antoniw J."/>
            <person name="Baker S.E."/>
            <person name="Bluhm B.H."/>
            <person name="Breakspear A."/>
            <person name="Brown D.W."/>
            <person name="Butchko R.A."/>
            <person name="Chapman S."/>
            <person name="Coulson R."/>
            <person name="Coutinho P.M."/>
            <person name="Danchin E.G."/>
            <person name="Diener A."/>
            <person name="Gale L.R."/>
            <person name="Gardiner D.M."/>
            <person name="Goff S."/>
            <person name="Hammond-Kosack K.E."/>
            <person name="Hilburn K."/>
            <person name="Hua-Van A."/>
            <person name="Jonkers W."/>
            <person name="Kazan K."/>
            <person name="Kodira C.D."/>
            <person name="Koehrsen M."/>
            <person name="Kumar L."/>
            <person name="Lee Y.H."/>
            <person name="Li L."/>
            <person name="Manners J.M."/>
            <person name="Miranda-Saavedra D."/>
            <person name="Mukherjee M."/>
            <person name="Park G."/>
            <person name="Park J."/>
            <person name="Park S.Y."/>
            <person name="Proctor R.H."/>
            <person name="Regev A."/>
            <person name="Ruiz-Roldan M.C."/>
            <person name="Sain D."/>
            <person name="Sakthikumar S."/>
            <person name="Sykes S."/>
            <person name="Schwartz D.C."/>
            <person name="Turgeon B.G."/>
            <person name="Wapinski I."/>
            <person name="Yoder O."/>
            <person name="Young S."/>
            <person name="Zeng Q."/>
            <person name="Zhou S."/>
            <person name="Galagan J."/>
            <person name="Cuomo C.A."/>
            <person name="Kistler H.C."/>
            <person name="Rep M."/>
        </authorList>
    </citation>
    <scope>NUCLEOTIDE SEQUENCE [LARGE SCALE GENOMIC DNA]</scope>
    <source>
        <strain evidence="2">4287 / CBS 123668 / FGSC 9935 / NRRL 34936</strain>
    </source>
</reference>
<name>A0A0J9VYP2_FUSO4</name>
<evidence type="ECO:0000313" key="2">
    <source>
        <dbReference type="Proteomes" id="UP000009097"/>
    </source>
</evidence>
<organism evidence="1 2">
    <name type="scientific">Fusarium oxysporum f. sp. lycopersici (strain 4287 / CBS 123668 / FGSC 9935 / NRRL 34936)</name>
    <name type="common">Fusarium vascular wilt of tomato</name>
    <dbReference type="NCBI Taxonomy" id="426428"/>
    <lineage>
        <taxon>Eukaryota</taxon>
        <taxon>Fungi</taxon>
        <taxon>Dikarya</taxon>
        <taxon>Ascomycota</taxon>
        <taxon>Pezizomycotina</taxon>
        <taxon>Sordariomycetes</taxon>
        <taxon>Hypocreomycetidae</taxon>
        <taxon>Hypocreales</taxon>
        <taxon>Nectriaceae</taxon>
        <taxon>Fusarium</taxon>
        <taxon>Fusarium oxysporum species complex</taxon>
    </lineage>
</organism>
<dbReference type="VEuPathDB" id="FungiDB:FOXG_21522"/>
<dbReference type="Proteomes" id="UP000009097">
    <property type="component" value="Chromosome 14"/>
</dbReference>
<dbReference type="GeneID" id="28962228"/>
<accession>A0A0J9VYP2</accession>
<dbReference type="KEGG" id="fox:FOXG_21522"/>
<dbReference type="RefSeq" id="XP_018253946.1">
    <property type="nucleotide sequence ID" value="XM_018401866.1"/>
</dbReference>
<sequence length="37" mass="4268">MQRLSYEKGSEPFEAPEATKVGRGSVGLQVRMWVRMR</sequence>
<evidence type="ECO:0000313" key="1">
    <source>
        <dbReference type="EMBL" id="KNB15901.1"/>
    </source>
</evidence>
<protein>
    <submittedName>
        <fullName evidence="1">Uncharacterized protein</fullName>
    </submittedName>
</protein>